<sequence length="133" mass="15154">MVEGSPLPLPDLTPGAVCKGCHLRIRDKYLLRVHDGLWHESCLQCVTCLEPLTHSCFLRDNKLYCRRDYINAPQRRLLCFGLHPTPPYRIPPHRIPPHPTPAHPTAPHHTPAQAALLRTPPESWLARAIMIEK</sequence>
<evidence type="ECO:0000256" key="8">
    <source>
        <dbReference type="ARBA" id="ARBA00023242"/>
    </source>
</evidence>
<dbReference type="Gene3D" id="2.10.110.10">
    <property type="entry name" value="Cysteine Rich Protein"/>
    <property type="match status" value="1"/>
</dbReference>
<dbReference type="EMBL" id="JBHFQA010000012">
    <property type="protein sequence ID" value="KAL2089448.1"/>
    <property type="molecule type" value="Genomic_DNA"/>
</dbReference>
<keyword evidence="2 9" id="KW-0479">Metal-binding</keyword>
<dbReference type="PANTHER" id="PTHR24208">
    <property type="entry name" value="LIM/HOMEOBOX PROTEIN LHX"/>
    <property type="match status" value="1"/>
</dbReference>
<dbReference type="FunFam" id="2.10.110.10:FF:000006">
    <property type="entry name" value="LIM homeobox transcription factor 1-beta"/>
    <property type="match status" value="1"/>
</dbReference>
<keyword evidence="3" id="KW-0677">Repeat</keyword>
<dbReference type="PROSITE" id="PS50023">
    <property type="entry name" value="LIM_DOMAIN_2"/>
    <property type="match status" value="1"/>
</dbReference>
<evidence type="ECO:0000256" key="1">
    <source>
        <dbReference type="ARBA" id="ARBA00004123"/>
    </source>
</evidence>
<evidence type="ECO:0000256" key="4">
    <source>
        <dbReference type="ARBA" id="ARBA00022833"/>
    </source>
</evidence>
<dbReference type="GO" id="GO:0003677">
    <property type="term" value="F:DNA binding"/>
    <property type="evidence" value="ECO:0007669"/>
    <property type="project" value="UniProtKB-KW"/>
</dbReference>
<dbReference type="GO" id="GO:0005634">
    <property type="term" value="C:nucleus"/>
    <property type="evidence" value="ECO:0007669"/>
    <property type="project" value="UniProtKB-SubCell"/>
</dbReference>
<dbReference type="SMART" id="SM00132">
    <property type="entry name" value="LIM"/>
    <property type="match status" value="1"/>
</dbReference>
<gene>
    <name evidence="11" type="ORF">ACEWY4_014136</name>
</gene>
<dbReference type="SUPFAM" id="SSF57716">
    <property type="entry name" value="Glucocorticoid receptor-like (DNA-binding domain)"/>
    <property type="match status" value="2"/>
</dbReference>
<evidence type="ECO:0000256" key="6">
    <source>
        <dbReference type="ARBA" id="ARBA00023125"/>
    </source>
</evidence>
<protein>
    <recommendedName>
        <fullName evidence="10">LIM zinc-binding domain-containing protein</fullName>
    </recommendedName>
</protein>
<keyword evidence="12" id="KW-1185">Reference proteome</keyword>
<evidence type="ECO:0000256" key="7">
    <source>
        <dbReference type="ARBA" id="ARBA00023155"/>
    </source>
</evidence>
<evidence type="ECO:0000313" key="11">
    <source>
        <dbReference type="EMBL" id="KAL2089448.1"/>
    </source>
</evidence>
<keyword evidence="5 9" id="KW-0440">LIM domain</keyword>
<keyword evidence="8" id="KW-0539">Nucleus</keyword>
<proteinExistence type="predicted"/>
<dbReference type="GO" id="GO:0046872">
    <property type="term" value="F:metal ion binding"/>
    <property type="evidence" value="ECO:0007669"/>
    <property type="project" value="UniProtKB-KW"/>
</dbReference>
<dbReference type="Pfam" id="PF00412">
    <property type="entry name" value="LIM"/>
    <property type="match status" value="1"/>
</dbReference>
<evidence type="ECO:0000256" key="9">
    <source>
        <dbReference type="PROSITE-ProRule" id="PRU00125"/>
    </source>
</evidence>
<keyword evidence="4 9" id="KW-0862">Zinc</keyword>
<keyword evidence="6" id="KW-0238">DNA-binding</keyword>
<evidence type="ECO:0000313" key="12">
    <source>
        <dbReference type="Proteomes" id="UP001591681"/>
    </source>
</evidence>
<dbReference type="InterPro" id="IPR001781">
    <property type="entry name" value="Znf_LIM"/>
</dbReference>
<feature type="domain" description="LIM zinc-binding" evidence="10">
    <location>
        <begin position="16"/>
        <end position="75"/>
    </location>
</feature>
<keyword evidence="7" id="KW-0371">Homeobox</keyword>
<comment type="caution">
    <text evidence="11">The sequence shown here is derived from an EMBL/GenBank/DDBJ whole genome shotgun (WGS) entry which is preliminary data.</text>
</comment>
<evidence type="ECO:0000259" key="10">
    <source>
        <dbReference type="PROSITE" id="PS50023"/>
    </source>
</evidence>
<dbReference type="AlphaFoldDB" id="A0ABD1JRM6"/>
<accession>A0ABD1JRM6</accession>
<reference evidence="11 12" key="1">
    <citation type="submission" date="2024-09" db="EMBL/GenBank/DDBJ databases">
        <title>A chromosome-level genome assembly of Gray's grenadier anchovy, Coilia grayii.</title>
        <authorList>
            <person name="Fu Z."/>
        </authorList>
    </citation>
    <scope>NUCLEOTIDE SEQUENCE [LARGE SCALE GENOMIC DNA]</scope>
    <source>
        <strain evidence="11">G4</strain>
        <tissue evidence="11">Muscle</tissue>
    </source>
</reference>
<dbReference type="PANTHER" id="PTHR24208:SF88">
    <property type="entry name" value="LIM HOMEOBOX TRANSCRIPTION FACTOR 1-ALPHA"/>
    <property type="match status" value="1"/>
</dbReference>
<evidence type="ECO:0000256" key="5">
    <source>
        <dbReference type="ARBA" id="ARBA00023038"/>
    </source>
</evidence>
<dbReference type="InterPro" id="IPR050453">
    <property type="entry name" value="LIM_Homeobox_TF"/>
</dbReference>
<dbReference type="PROSITE" id="PS00478">
    <property type="entry name" value="LIM_DOMAIN_1"/>
    <property type="match status" value="1"/>
</dbReference>
<evidence type="ECO:0000256" key="2">
    <source>
        <dbReference type="ARBA" id="ARBA00022723"/>
    </source>
</evidence>
<name>A0ABD1JRM6_9TELE</name>
<comment type="subcellular location">
    <subcellularLocation>
        <location evidence="1">Nucleus</location>
    </subcellularLocation>
</comment>
<organism evidence="11 12">
    <name type="scientific">Coilia grayii</name>
    <name type="common">Gray's grenadier anchovy</name>
    <dbReference type="NCBI Taxonomy" id="363190"/>
    <lineage>
        <taxon>Eukaryota</taxon>
        <taxon>Metazoa</taxon>
        <taxon>Chordata</taxon>
        <taxon>Craniata</taxon>
        <taxon>Vertebrata</taxon>
        <taxon>Euteleostomi</taxon>
        <taxon>Actinopterygii</taxon>
        <taxon>Neopterygii</taxon>
        <taxon>Teleostei</taxon>
        <taxon>Clupei</taxon>
        <taxon>Clupeiformes</taxon>
        <taxon>Clupeoidei</taxon>
        <taxon>Engraulidae</taxon>
        <taxon>Coilinae</taxon>
        <taxon>Coilia</taxon>
    </lineage>
</organism>
<evidence type="ECO:0000256" key="3">
    <source>
        <dbReference type="ARBA" id="ARBA00022737"/>
    </source>
</evidence>
<dbReference type="Proteomes" id="UP001591681">
    <property type="component" value="Unassembled WGS sequence"/>
</dbReference>